<dbReference type="AlphaFoldDB" id="A6HFG9"/>
<protein>
    <submittedName>
        <fullName evidence="1">RCG63476</fullName>
    </submittedName>
</protein>
<organism evidence="1 2">
    <name type="scientific">Rattus norvegicus</name>
    <name type="common">Rat</name>
    <dbReference type="NCBI Taxonomy" id="10116"/>
    <lineage>
        <taxon>Eukaryota</taxon>
        <taxon>Metazoa</taxon>
        <taxon>Chordata</taxon>
        <taxon>Craniata</taxon>
        <taxon>Vertebrata</taxon>
        <taxon>Euteleostomi</taxon>
        <taxon>Mammalia</taxon>
        <taxon>Eutheria</taxon>
        <taxon>Euarchontoglires</taxon>
        <taxon>Glires</taxon>
        <taxon>Rodentia</taxon>
        <taxon>Myomorpha</taxon>
        <taxon>Muroidea</taxon>
        <taxon>Muridae</taxon>
        <taxon>Murinae</taxon>
        <taxon>Rattus</taxon>
    </lineage>
</organism>
<evidence type="ECO:0000313" key="1">
    <source>
        <dbReference type="EMBL" id="EDM04774.1"/>
    </source>
</evidence>
<sequence>MTVNTKALSEAQVPSAKPLLLLPLLQKVVEDQEAMMLHQWGFYKDHSTPGLDTKETSGQSLFKELPTEIKHRQPNWGLP</sequence>
<proteinExistence type="predicted"/>
<dbReference type="EMBL" id="CH473948">
    <property type="protein sequence ID" value="EDM04774.1"/>
    <property type="molecule type" value="Genomic_DNA"/>
</dbReference>
<reference evidence="1 2" key="1">
    <citation type="submission" date="2005-07" db="EMBL/GenBank/DDBJ databases">
        <authorList>
            <person name="Mural R.J."/>
            <person name="Li P.W."/>
            <person name="Adams M.D."/>
            <person name="Amanatides P.G."/>
            <person name="Baden-Tillson H."/>
            <person name="Barnstead M."/>
            <person name="Chin S.H."/>
            <person name="Dew I."/>
            <person name="Evans C.A."/>
            <person name="Ferriera S."/>
            <person name="Flanigan M."/>
            <person name="Fosler C."/>
            <person name="Glodek A."/>
            <person name="Gu Z."/>
            <person name="Holt R.A."/>
            <person name="Jennings D."/>
            <person name="Kraft C.L."/>
            <person name="Lu F."/>
            <person name="Nguyen T."/>
            <person name="Nusskern D.R."/>
            <person name="Pfannkoch C.M."/>
            <person name="Sitter C."/>
            <person name="Sutton G.G."/>
            <person name="Venter J.C."/>
            <person name="Wang Z."/>
            <person name="Woodage T."/>
            <person name="Zheng X.H."/>
            <person name="Zhong F."/>
        </authorList>
    </citation>
    <scope>NUCLEOTIDE SEQUENCE [LARGE SCALE GENOMIC DNA]</scope>
    <source>
        <strain>BN</strain>
        <strain evidence="2">Sprague-Dawley</strain>
    </source>
</reference>
<evidence type="ECO:0000313" key="2">
    <source>
        <dbReference type="Proteomes" id="UP000234681"/>
    </source>
</evidence>
<name>A6HFG9_RAT</name>
<accession>A6HFG9</accession>
<dbReference type="Proteomes" id="UP000234681">
    <property type="component" value="Chromosome 10"/>
</dbReference>
<gene>
    <name evidence="1" type="ORF">rCG_63476</name>
</gene>